<dbReference type="Proteomes" id="UP000639772">
    <property type="component" value="Unassembled WGS sequence"/>
</dbReference>
<evidence type="ECO:0000313" key="3">
    <source>
        <dbReference type="Proteomes" id="UP000636800"/>
    </source>
</evidence>
<dbReference type="AlphaFoldDB" id="A0A835P9H0"/>
<comment type="caution">
    <text evidence="1">The sequence shown here is derived from an EMBL/GenBank/DDBJ whole genome shotgun (WGS) entry which is preliminary data.</text>
</comment>
<proteinExistence type="predicted"/>
<dbReference type="Proteomes" id="UP000636800">
    <property type="component" value="Unassembled WGS sequence"/>
</dbReference>
<sequence length="331" mass="37115">MAFPDKFCFCGKLHGGHRFSTHWRNQGDRKGSKLVQASDCGRRDRRGITPERRRVAVRVRIINRKPLHMILRSFETRGEKRRALGDLEEACCVVEDEKWILKICQHICGIPNKNCLDLNLFPLQLNEGSGVLVRATLSSGDTSARMFRRRLDRGLNGSDKVKRARSLGDVVSMYYIEPGLKLGQRIRLMQVSDDSVIKRQPEGPGGLADDKCWKKRADADSYRGAGKFSAFGPALVSYRLRGSRSKIFVCRIGRSRANPSANCGSSGAFWVHWVGDVQLAKKQQYALFESYYSSVSDMADMITNLVRSGYIPVPTANGGGSRENKTWSSYG</sequence>
<evidence type="ECO:0000313" key="2">
    <source>
        <dbReference type="EMBL" id="KAG0446456.1"/>
    </source>
</evidence>
<protein>
    <submittedName>
        <fullName evidence="1">Uncharacterized protein</fullName>
    </submittedName>
</protein>
<name>A0A835P9H0_VANPL</name>
<keyword evidence="3" id="KW-1185">Reference proteome</keyword>
<accession>A0A835P9H0</accession>
<organism evidence="1 4">
    <name type="scientific">Vanilla planifolia</name>
    <name type="common">Vanilla</name>
    <dbReference type="NCBI Taxonomy" id="51239"/>
    <lineage>
        <taxon>Eukaryota</taxon>
        <taxon>Viridiplantae</taxon>
        <taxon>Streptophyta</taxon>
        <taxon>Embryophyta</taxon>
        <taxon>Tracheophyta</taxon>
        <taxon>Spermatophyta</taxon>
        <taxon>Magnoliopsida</taxon>
        <taxon>Liliopsida</taxon>
        <taxon>Asparagales</taxon>
        <taxon>Orchidaceae</taxon>
        <taxon>Vanilloideae</taxon>
        <taxon>Vanilleae</taxon>
        <taxon>Vanilla</taxon>
    </lineage>
</organism>
<dbReference type="EMBL" id="JADCNM010000577">
    <property type="protein sequence ID" value="KAG0446442.1"/>
    <property type="molecule type" value="Genomic_DNA"/>
</dbReference>
<evidence type="ECO:0000313" key="1">
    <source>
        <dbReference type="EMBL" id="KAG0446442.1"/>
    </source>
</evidence>
<evidence type="ECO:0000313" key="4">
    <source>
        <dbReference type="Proteomes" id="UP000639772"/>
    </source>
</evidence>
<gene>
    <name evidence="2" type="ORF">HPP92_028823</name>
    <name evidence="1" type="ORF">HPP92_028834</name>
</gene>
<dbReference type="EMBL" id="JADCNL010000576">
    <property type="protein sequence ID" value="KAG0446456.1"/>
    <property type="molecule type" value="Genomic_DNA"/>
</dbReference>
<reference evidence="3 4" key="1">
    <citation type="journal article" date="2020" name="Nat. Food">
        <title>A phased Vanilla planifolia genome enables genetic improvement of flavour and production.</title>
        <authorList>
            <person name="Hasing T."/>
            <person name="Tang H."/>
            <person name="Brym M."/>
            <person name="Khazi F."/>
            <person name="Huang T."/>
            <person name="Chambers A.H."/>
        </authorList>
    </citation>
    <scope>NUCLEOTIDE SEQUENCE [LARGE SCALE GENOMIC DNA]</scope>
    <source>
        <tissue evidence="1">Leaf</tissue>
    </source>
</reference>